<organism evidence="1 2">
    <name type="scientific">Peribacillus castrilensis</name>
    <dbReference type="NCBI Taxonomy" id="2897690"/>
    <lineage>
        <taxon>Bacteria</taxon>
        <taxon>Bacillati</taxon>
        <taxon>Bacillota</taxon>
        <taxon>Bacilli</taxon>
        <taxon>Bacillales</taxon>
        <taxon>Bacillaceae</taxon>
        <taxon>Peribacillus</taxon>
    </lineage>
</organism>
<accession>A0AAW9NJT2</accession>
<evidence type="ECO:0000313" key="1">
    <source>
        <dbReference type="EMBL" id="MEC0275982.1"/>
    </source>
</evidence>
<dbReference type="EMBL" id="JARNBH010000027">
    <property type="protein sequence ID" value="MEC0275982.1"/>
    <property type="molecule type" value="Genomic_DNA"/>
</dbReference>
<comment type="caution">
    <text evidence="1">The sequence shown here is derived from an EMBL/GenBank/DDBJ whole genome shotgun (WGS) entry which is preliminary data.</text>
</comment>
<dbReference type="AlphaFoldDB" id="A0AAW9NJT2"/>
<gene>
    <name evidence="1" type="ORF">P4706_23410</name>
</gene>
<dbReference type="RefSeq" id="WP_134781453.1">
    <property type="nucleotide sequence ID" value="NZ_JARNBH010000027.1"/>
</dbReference>
<reference evidence="1 2" key="1">
    <citation type="submission" date="2023-03" db="EMBL/GenBank/DDBJ databases">
        <title>Bacillus Genome Sequencing.</title>
        <authorList>
            <person name="Dunlap C."/>
        </authorList>
    </citation>
    <scope>NUCLEOTIDE SEQUENCE [LARGE SCALE GENOMIC DNA]</scope>
    <source>
        <strain evidence="1 2">B-41290</strain>
    </source>
</reference>
<protein>
    <submittedName>
        <fullName evidence="1">Uncharacterized protein</fullName>
    </submittedName>
</protein>
<name>A0AAW9NJT2_9BACI</name>
<evidence type="ECO:0000313" key="2">
    <source>
        <dbReference type="Proteomes" id="UP001307168"/>
    </source>
</evidence>
<proteinExistence type="predicted"/>
<keyword evidence="2" id="KW-1185">Reference proteome</keyword>
<sequence>MVTIIACIGLAMAVIGGLFKINFWSTSKEEEARETVINEIGKEAIHSPDKSELVSEETLTGSAGQVKHMNDQAYRQALQCFQDTTQEDLNIKRLAMKDEEYRKALKTMNRKRDNEKNGEV</sequence>
<dbReference type="Proteomes" id="UP001307168">
    <property type="component" value="Unassembled WGS sequence"/>
</dbReference>